<evidence type="ECO:0000313" key="8">
    <source>
        <dbReference type="EMBL" id="AUX28162.1"/>
    </source>
</evidence>
<evidence type="ECO:0000256" key="5">
    <source>
        <dbReference type="ARBA" id="ARBA00023163"/>
    </source>
</evidence>
<evidence type="ECO:0000313" key="9">
    <source>
        <dbReference type="Proteomes" id="UP000295497"/>
    </source>
</evidence>
<reference evidence="8 9" key="1">
    <citation type="submission" date="2015-09" db="EMBL/GenBank/DDBJ databases">
        <title>Sorangium comparison.</title>
        <authorList>
            <person name="Zaburannyi N."/>
            <person name="Bunk B."/>
            <person name="Overmann J."/>
            <person name="Mueller R."/>
        </authorList>
    </citation>
    <scope>NUCLEOTIDE SEQUENCE [LARGE SCALE GENOMIC DNA]</scope>
    <source>
        <strain evidence="8 9">So ce836</strain>
    </source>
</reference>
<dbReference type="InterPro" id="IPR036388">
    <property type="entry name" value="WH-like_DNA-bd_sf"/>
</dbReference>
<feature type="region of interest" description="Disordered" evidence="6">
    <location>
        <begin position="201"/>
        <end position="247"/>
    </location>
</feature>
<dbReference type="SUPFAM" id="SSF88946">
    <property type="entry name" value="Sigma2 domain of RNA polymerase sigma factors"/>
    <property type="match status" value="1"/>
</dbReference>
<sequence>MDERNDAPSSLGTGMRLGLRVSLGEVVRHSRMIRDSLCRCKVPECDRPDVMQEILLSAWRTVEAGGFNASERLSIKQAVRRWLFTVTLHHITHYREREQKWDKSRSAYTHLEMDEYAPSPFGQVEARLSLRCIERLKPELRDILADSALGYTAEEIAAKLGQNPNTIQGRLERGRKHMRRTLRSRNAATPLGIRSMQARMSSLDNRRGRASVPADLELPPSKPAPFPGEADHRCGRTSPDAGGRTSS</sequence>
<keyword evidence="3" id="KW-0731">Sigma factor</keyword>
<evidence type="ECO:0000256" key="3">
    <source>
        <dbReference type="ARBA" id="ARBA00023082"/>
    </source>
</evidence>
<dbReference type="PANTHER" id="PTHR43133:SF8">
    <property type="entry name" value="RNA POLYMERASE SIGMA FACTOR HI_1459-RELATED"/>
    <property type="match status" value="1"/>
</dbReference>
<dbReference type="InterPro" id="IPR013324">
    <property type="entry name" value="RNA_pol_sigma_r3/r4-like"/>
</dbReference>
<dbReference type="SUPFAM" id="SSF88659">
    <property type="entry name" value="Sigma3 and sigma4 domains of RNA polymerase sigma factors"/>
    <property type="match status" value="1"/>
</dbReference>
<dbReference type="InterPro" id="IPR013249">
    <property type="entry name" value="RNA_pol_sigma70_r4_t2"/>
</dbReference>
<evidence type="ECO:0000256" key="4">
    <source>
        <dbReference type="ARBA" id="ARBA00023125"/>
    </source>
</evidence>
<proteinExistence type="inferred from homology"/>
<dbReference type="Pfam" id="PF08281">
    <property type="entry name" value="Sigma70_r4_2"/>
    <property type="match status" value="1"/>
</dbReference>
<dbReference type="Gene3D" id="1.10.10.10">
    <property type="entry name" value="Winged helix-like DNA-binding domain superfamily/Winged helix DNA-binding domain"/>
    <property type="match status" value="1"/>
</dbReference>
<evidence type="ECO:0000256" key="6">
    <source>
        <dbReference type="SAM" id="MobiDB-lite"/>
    </source>
</evidence>
<gene>
    <name evidence="8" type="ORF">SOCE836_002300</name>
</gene>
<dbReference type="Proteomes" id="UP000295497">
    <property type="component" value="Chromosome"/>
</dbReference>
<keyword evidence="4" id="KW-0238">DNA-binding</keyword>
<dbReference type="GO" id="GO:0016987">
    <property type="term" value="F:sigma factor activity"/>
    <property type="evidence" value="ECO:0007669"/>
    <property type="project" value="UniProtKB-KW"/>
</dbReference>
<keyword evidence="2" id="KW-0805">Transcription regulation</keyword>
<dbReference type="Gene3D" id="1.10.1740.10">
    <property type="match status" value="1"/>
</dbReference>
<dbReference type="GO" id="GO:0003677">
    <property type="term" value="F:DNA binding"/>
    <property type="evidence" value="ECO:0007669"/>
    <property type="project" value="UniProtKB-KW"/>
</dbReference>
<feature type="domain" description="RNA polymerase sigma factor 70 region 4 type 2" evidence="7">
    <location>
        <begin position="130"/>
        <end position="178"/>
    </location>
</feature>
<dbReference type="InterPro" id="IPR039425">
    <property type="entry name" value="RNA_pol_sigma-70-like"/>
</dbReference>
<dbReference type="AlphaFoldDB" id="A0A4V0NF22"/>
<name>A0A4V0NF22_SORCE</name>
<dbReference type="InterPro" id="IPR013325">
    <property type="entry name" value="RNA_pol_sigma_r2"/>
</dbReference>
<keyword evidence="5" id="KW-0804">Transcription</keyword>
<dbReference type="EMBL" id="CP012672">
    <property type="protein sequence ID" value="AUX28162.1"/>
    <property type="molecule type" value="Genomic_DNA"/>
</dbReference>
<accession>A0A4V0NF22</accession>
<organism evidence="8 9">
    <name type="scientific">Sorangium cellulosum</name>
    <name type="common">Polyangium cellulosum</name>
    <dbReference type="NCBI Taxonomy" id="56"/>
    <lineage>
        <taxon>Bacteria</taxon>
        <taxon>Pseudomonadati</taxon>
        <taxon>Myxococcota</taxon>
        <taxon>Polyangia</taxon>
        <taxon>Polyangiales</taxon>
        <taxon>Polyangiaceae</taxon>
        <taxon>Sorangium</taxon>
    </lineage>
</organism>
<comment type="similarity">
    <text evidence="1">Belongs to the sigma-70 factor family. ECF subfamily.</text>
</comment>
<dbReference type="GO" id="GO:0006352">
    <property type="term" value="P:DNA-templated transcription initiation"/>
    <property type="evidence" value="ECO:0007669"/>
    <property type="project" value="InterPro"/>
</dbReference>
<evidence type="ECO:0000259" key="7">
    <source>
        <dbReference type="Pfam" id="PF08281"/>
    </source>
</evidence>
<protein>
    <recommendedName>
        <fullName evidence="7">RNA polymerase sigma factor 70 region 4 type 2 domain-containing protein</fullName>
    </recommendedName>
</protein>
<evidence type="ECO:0000256" key="2">
    <source>
        <dbReference type="ARBA" id="ARBA00023015"/>
    </source>
</evidence>
<dbReference type="PANTHER" id="PTHR43133">
    <property type="entry name" value="RNA POLYMERASE ECF-TYPE SIGMA FACTO"/>
    <property type="match status" value="1"/>
</dbReference>
<evidence type="ECO:0000256" key="1">
    <source>
        <dbReference type="ARBA" id="ARBA00010641"/>
    </source>
</evidence>